<reference evidence="1" key="1">
    <citation type="submission" date="2022-11" db="EMBL/GenBank/DDBJ databases">
        <title>Genome Sequence of Nemania bipapillata.</title>
        <authorList>
            <person name="Buettner E."/>
        </authorList>
    </citation>
    <scope>NUCLEOTIDE SEQUENCE</scope>
    <source>
        <strain evidence="1">CP14</strain>
    </source>
</reference>
<proteinExistence type="predicted"/>
<gene>
    <name evidence="1" type="ORF">ONZ43_g2962</name>
</gene>
<keyword evidence="2" id="KW-1185">Reference proteome</keyword>
<sequence length="238" mass="24921">MFIGFPFILIVYAFPLRCQVVNGKDALMAGIMLLPMLASSAIGTVVSGILNGKKKDYSCETLIVATGSMAIGCGLLTTISGSVDLEAKALGFLVFVGLGFGLSVSTTTILARLQSSVRDHAPAQGIVAQVRVFGGSLGIAASAAILQTSLRAQGGGSLTSQQISSVEGGGGNLAPNELAAIRRAYASAFREDMRVHIVASGQVVLNEKNSDLGKRLNEEKLRQPRRAGDKRTPTNWIE</sequence>
<evidence type="ECO:0000313" key="2">
    <source>
        <dbReference type="Proteomes" id="UP001153334"/>
    </source>
</evidence>
<accession>A0ACC2IYL3</accession>
<dbReference type="EMBL" id="JAPESX010000652">
    <property type="protein sequence ID" value="KAJ8120292.1"/>
    <property type="molecule type" value="Genomic_DNA"/>
</dbReference>
<name>A0ACC2IYL3_9PEZI</name>
<evidence type="ECO:0000313" key="1">
    <source>
        <dbReference type="EMBL" id="KAJ8120292.1"/>
    </source>
</evidence>
<dbReference type="Proteomes" id="UP001153334">
    <property type="component" value="Unassembled WGS sequence"/>
</dbReference>
<comment type="caution">
    <text evidence="1">The sequence shown here is derived from an EMBL/GenBank/DDBJ whole genome shotgun (WGS) entry which is preliminary data.</text>
</comment>
<organism evidence="1 2">
    <name type="scientific">Nemania bipapillata</name>
    <dbReference type="NCBI Taxonomy" id="110536"/>
    <lineage>
        <taxon>Eukaryota</taxon>
        <taxon>Fungi</taxon>
        <taxon>Dikarya</taxon>
        <taxon>Ascomycota</taxon>
        <taxon>Pezizomycotina</taxon>
        <taxon>Sordariomycetes</taxon>
        <taxon>Xylariomycetidae</taxon>
        <taxon>Xylariales</taxon>
        <taxon>Xylariaceae</taxon>
        <taxon>Nemania</taxon>
    </lineage>
</organism>
<protein>
    <submittedName>
        <fullName evidence="1">Uncharacterized protein</fullName>
    </submittedName>
</protein>